<dbReference type="EMBL" id="JH159152">
    <property type="protein sequence ID" value="EGZ25321.1"/>
    <property type="molecule type" value="Genomic_DNA"/>
</dbReference>
<evidence type="ECO:0000313" key="2">
    <source>
        <dbReference type="Proteomes" id="UP000002640"/>
    </source>
</evidence>
<dbReference type="InParanoid" id="G4YS90"/>
<dbReference type="KEGG" id="psoj:PHYSODRAFT_326354"/>
<reference evidence="1 2" key="1">
    <citation type="journal article" date="2006" name="Science">
        <title>Phytophthora genome sequences uncover evolutionary origins and mechanisms of pathogenesis.</title>
        <authorList>
            <person name="Tyler B.M."/>
            <person name="Tripathy S."/>
            <person name="Zhang X."/>
            <person name="Dehal P."/>
            <person name="Jiang R.H."/>
            <person name="Aerts A."/>
            <person name="Arredondo F.D."/>
            <person name="Baxter L."/>
            <person name="Bensasson D."/>
            <person name="Beynon J.L."/>
            <person name="Chapman J."/>
            <person name="Damasceno C.M."/>
            <person name="Dorrance A.E."/>
            <person name="Dou D."/>
            <person name="Dickerman A.W."/>
            <person name="Dubchak I.L."/>
            <person name="Garbelotto M."/>
            <person name="Gijzen M."/>
            <person name="Gordon S.G."/>
            <person name="Govers F."/>
            <person name="Grunwald N.J."/>
            <person name="Huang W."/>
            <person name="Ivors K.L."/>
            <person name="Jones R.W."/>
            <person name="Kamoun S."/>
            <person name="Krampis K."/>
            <person name="Lamour K.H."/>
            <person name="Lee M.K."/>
            <person name="McDonald W.H."/>
            <person name="Medina M."/>
            <person name="Meijer H.J."/>
            <person name="Nordberg E.K."/>
            <person name="Maclean D.J."/>
            <person name="Ospina-Giraldo M.D."/>
            <person name="Morris P.F."/>
            <person name="Phuntumart V."/>
            <person name="Putnam N.H."/>
            <person name="Rash S."/>
            <person name="Rose J.K."/>
            <person name="Sakihama Y."/>
            <person name="Salamov A.A."/>
            <person name="Savidor A."/>
            <person name="Scheuring C.F."/>
            <person name="Smith B.M."/>
            <person name="Sobral B.W."/>
            <person name="Terry A."/>
            <person name="Torto-Alalibo T.A."/>
            <person name="Win J."/>
            <person name="Xu Z."/>
            <person name="Zhang H."/>
            <person name="Grigoriev I.V."/>
            <person name="Rokhsar D.S."/>
            <person name="Boore J.L."/>
        </authorList>
    </citation>
    <scope>NUCLEOTIDE SEQUENCE [LARGE SCALE GENOMIC DNA]</scope>
    <source>
        <strain evidence="1 2">P6497</strain>
    </source>
</reference>
<sequence>MATLSSSAELAWCKRLIKGTHYLTSRGGRPRPFPYTRSKNGGVSFDHNDVRILPFRVSDVARSLRYSMNYGSKVGASDHFPELQMLDKYNRQVSTVDSIEIPGSVRAAVRSRLFLWSIDKPRKSVLTWSSYIEYDGSRYVRLLQRIWISLEPIPIETTSSEQKTQGCIMRAVVRSTPVDTDLDTEKVSHIEEMAEVVIGTYERGQDQLAALSLAS</sequence>
<keyword evidence="2" id="KW-1185">Reference proteome</keyword>
<dbReference type="AlphaFoldDB" id="G4YS90"/>
<dbReference type="OMA" id="RIWISLE"/>
<dbReference type="RefSeq" id="XP_009520609.1">
    <property type="nucleotide sequence ID" value="XM_009522314.1"/>
</dbReference>
<gene>
    <name evidence="1" type="ORF">PHYSODRAFT_326354</name>
</gene>
<dbReference type="Proteomes" id="UP000002640">
    <property type="component" value="Unassembled WGS sequence"/>
</dbReference>
<protein>
    <submittedName>
        <fullName evidence="1">Uncharacterized protein</fullName>
    </submittedName>
</protein>
<evidence type="ECO:0000313" key="1">
    <source>
        <dbReference type="EMBL" id="EGZ25321.1"/>
    </source>
</evidence>
<accession>G4YS90</accession>
<dbReference type="GeneID" id="20645419"/>
<organism evidence="1 2">
    <name type="scientific">Phytophthora sojae (strain P6497)</name>
    <name type="common">Soybean stem and root rot agent</name>
    <name type="synonym">Phytophthora megasperma f. sp. glycines</name>
    <dbReference type="NCBI Taxonomy" id="1094619"/>
    <lineage>
        <taxon>Eukaryota</taxon>
        <taxon>Sar</taxon>
        <taxon>Stramenopiles</taxon>
        <taxon>Oomycota</taxon>
        <taxon>Peronosporomycetes</taxon>
        <taxon>Peronosporales</taxon>
        <taxon>Peronosporaceae</taxon>
        <taxon>Phytophthora</taxon>
    </lineage>
</organism>
<proteinExistence type="predicted"/>
<name>G4YS90_PHYSP</name>